<evidence type="ECO:0000259" key="8">
    <source>
        <dbReference type="Pfam" id="PF21423"/>
    </source>
</evidence>
<dbReference type="InterPro" id="IPR006656">
    <property type="entry name" value="Mopterin_OxRdtase"/>
</dbReference>
<dbReference type="AlphaFoldDB" id="A0A4Q1KGC9"/>
<dbReference type="OrthoDB" id="9759518at2"/>
<feature type="domain" description="Molybdopterin dinucleotide-binding" evidence="7">
    <location>
        <begin position="842"/>
        <end position="955"/>
    </location>
</feature>
<dbReference type="RefSeq" id="WP_129404278.1">
    <property type="nucleotide sequence ID" value="NZ_SBKP01000008.1"/>
</dbReference>
<evidence type="ECO:0000256" key="2">
    <source>
        <dbReference type="ARBA" id="ARBA00010312"/>
    </source>
</evidence>
<keyword evidence="9" id="KW-0808">Transferase</keyword>
<dbReference type="PROSITE" id="PS00932">
    <property type="entry name" value="MOLYBDOPTERIN_PROK_3"/>
    <property type="match status" value="1"/>
</dbReference>
<dbReference type="InterPro" id="IPR006657">
    <property type="entry name" value="MoPterin_dinucl-bd_dom"/>
</dbReference>
<dbReference type="Pfam" id="PF01568">
    <property type="entry name" value="Molydop_binding"/>
    <property type="match status" value="1"/>
</dbReference>
<dbReference type="GO" id="GO:0030288">
    <property type="term" value="C:outer membrane-bounded periplasmic space"/>
    <property type="evidence" value="ECO:0007669"/>
    <property type="project" value="TreeGrafter"/>
</dbReference>
<dbReference type="SUPFAM" id="SSF53706">
    <property type="entry name" value="Formate dehydrogenase/DMSO reductase, domains 1-3"/>
    <property type="match status" value="1"/>
</dbReference>
<dbReference type="GO" id="GO:0009061">
    <property type="term" value="P:anaerobic respiration"/>
    <property type="evidence" value="ECO:0007669"/>
    <property type="project" value="TreeGrafter"/>
</dbReference>
<evidence type="ECO:0000313" key="10">
    <source>
        <dbReference type="Proteomes" id="UP000290958"/>
    </source>
</evidence>
<proteinExistence type="inferred from homology"/>
<sequence>MRLETVLFGAVQALRLTAWRFPEFRARLGEHNAIVQLKLADDSVGRYIEFRDGKILTRPVIHPAPDVVIFFKDRRIALKLLAPKQDFLFRIDAMKNFKMGMLGPDELTVWVNEIVSLGQSSWWKQGEDIGGGVTRFTNNTNGGPVQVYVKDGKILRITPIDFTDKDPDTWAIQARGQEFRPPRRATAAPYAIASKSMVYANNRNLYPMKRVDFDPHGERNPQNRGKSGYERISWDEALTIVTDEFKRVKKECGPGAIAVSHGSHHLWGNVGYYLSAMQRFFNNVGFTRVHHNPDSWEGWYWGAQHHWGHSMRLGIGEVTGQVEDILKECEMMVFWSSDPEATNGCYAAYEGTVRRLWAKQLGIKFVHIDPYWNHTAALLKGKWIAPRPGTDPALAQAISYVWLTEELYDKKFVAERTTGFEEWAEYLAGRKDGVPKTPEWAEAETGVAARDIRALAREWGKRKTYLAAGGYGNGFGGACRTATGAQWARMMVMMMAMQGIGKPGVNFGNMQTGVPHDYSFWFPGYAEGGISGDLNFTGAAVNSYQRIPLILSMNPVKQVVPRLQLPEAIMEGKAQGFFTEPSCKEGQFIPYFYPAPGYSPIQILYKYGGAQIGTMPDSNRWARMYRSENLPFVVSQSIWFEGEAQFADIILPACTNFERTDVSEWCSAGGYGHQFFTQLNHRMVIMQHKCIEPLGESKSDYQIFLELSKRLGLGPVFSEGMTELDWVKRIFEGSDAADLISWKEFLKKGYVVVPPEKEKLRAPRAYAWFNEGRKKDIPEPHPLPGDYSGEWLEGLGTQSGKFEFIPNSLLKVDDPDRPALNRYERSWEGANTTELLGRFPLQLMSAHSRYSFHSMGDGKGSALNDIEDHRLLVDGHYYWRARISVEDARSRGIAQNDLIRLFNDRGSVVCAAQITSRVRPGIVHSYESSAVYKPVGEAGTSTDIGGCVNILTSNRSQGARSTSMGPNATLIQMEKWNPAMAEAAE</sequence>
<evidence type="ECO:0000256" key="3">
    <source>
        <dbReference type="ARBA" id="ARBA00022505"/>
    </source>
</evidence>
<dbReference type="GO" id="GO:0016740">
    <property type="term" value="F:transferase activity"/>
    <property type="evidence" value="ECO:0007669"/>
    <property type="project" value="UniProtKB-KW"/>
</dbReference>
<evidence type="ECO:0000256" key="1">
    <source>
        <dbReference type="ARBA" id="ARBA00001942"/>
    </source>
</evidence>
<dbReference type="GO" id="GO:0009055">
    <property type="term" value="F:electron transfer activity"/>
    <property type="evidence" value="ECO:0007669"/>
    <property type="project" value="TreeGrafter"/>
</dbReference>
<feature type="domain" description="Molybdopterin oxidoreductase" evidence="6">
    <location>
        <begin position="205"/>
        <end position="710"/>
    </location>
</feature>
<comment type="caution">
    <text evidence="9">The sequence shown here is derived from an EMBL/GenBank/DDBJ whole genome shotgun (WGS) entry which is preliminary data.</text>
</comment>
<gene>
    <name evidence="9" type="ORF">EQG66_09040</name>
</gene>
<dbReference type="Gene3D" id="2.20.25.340">
    <property type="match status" value="1"/>
</dbReference>
<dbReference type="InterPro" id="IPR049032">
    <property type="entry name" value="AhtL-like_N"/>
</dbReference>
<dbReference type="InterPro" id="IPR050612">
    <property type="entry name" value="Prok_Mopterin_Oxidored"/>
</dbReference>
<feature type="domain" description="Pyrogallol hydroxytransferase large subunit-like N-terminal" evidence="8">
    <location>
        <begin position="143"/>
        <end position="197"/>
    </location>
</feature>
<dbReference type="GO" id="GO:0043546">
    <property type="term" value="F:molybdopterin cofactor binding"/>
    <property type="evidence" value="ECO:0007669"/>
    <property type="project" value="InterPro"/>
</dbReference>
<dbReference type="GO" id="GO:0030151">
    <property type="term" value="F:molybdenum ion binding"/>
    <property type="evidence" value="ECO:0007669"/>
    <property type="project" value="TreeGrafter"/>
</dbReference>
<evidence type="ECO:0000259" key="6">
    <source>
        <dbReference type="Pfam" id="PF00384"/>
    </source>
</evidence>
<dbReference type="Pfam" id="PF00384">
    <property type="entry name" value="Molybdopterin"/>
    <property type="match status" value="1"/>
</dbReference>
<keyword evidence="3" id="KW-0500">Molybdenum</keyword>
<dbReference type="Gene3D" id="3.40.50.740">
    <property type="match status" value="2"/>
</dbReference>
<dbReference type="PANTHER" id="PTHR43742">
    <property type="entry name" value="TRIMETHYLAMINE-N-OXIDE REDUCTASE"/>
    <property type="match status" value="1"/>
</dbReference>
<keyword evidence="5" id="KW-0560">Oxidoreductase</keyword>
<dbReference type="GO" id="GO:0016491">
    <property type="term" value="F:oxidoreductase activity"/>
    <property type="evidence" value="ECO:0007669"/>
    <property type="project" value="UniProtKB-KW"/>
</dbReference>
<organism evidence="9 10">
    <name type="scientific">Sphingobium fluviale</name>
    <dbReference type="NCBI Taxonomy" id="2506423"/>
    <lineage>
        <taxon>Bacteria</taxon>
        <taxon>Pseudomonadati</taxon>
        <taxon>Pseudomonadota</taxon>
        <taxon>Alphaproteobacteria</taxon>
        <taxon>Sphingomonadales</taxon>
        <taxon>Sphingomonadaceae</taxon>
        <taxon>Sphingobium</taxon>
    </lineage>
</organism>
<evidence type="ECO:0000313" key="9">
    <source>
        <dbReference type="EMBL" id="RXR28532.1"/>
    </source>
</evidence>
<comment type="similarity">
    <text evidence="2">Belongs to the prokaryotic molybdopterin-containing oxidoreductase family.</text>
</comment>
<dbReference type="InterPro" id="IPR009010">
    <property type="entry name" value="Asp_de-COase-like_dom_sf"/>
</dbReference>
<comment type="cofactor">
    <cofactor evidence="1">
        <name>Mo-bis(molybdopterin guanine dinucleotide)</name>
        <dbReference type="ChEBI" id="CHEBI:60539"/>
    </cofactor>
</comment>
<evidence type="ECO:0000256" key="4">
    <source>
        <dbReference type="ARBA" id="ARBA00022723"/>
    </source>
</evidence>
<evidence type="ECO:0000259" key="7">
    <source>
        <dbReference type="Pfam" id="PF01568"/>
    </source>
</evidence>
<keyword evidence="10" id="KW-1185">Reference proteome</keyword>
<dbReference type="Proteomes" id="UP000290958">
    <property type="component" value="Unassembled WGS sequence"/>
</dbReference>
<dbReference type="SUPFAM" id="SSF50692">
    <property type="entry name" value="ADC-like"/>
    <property type="match status" value="1"/>
</dbReference>
<accession>A0A4Q1KGC9</accession>
<evidence type="ECO:0000256" key="5">
    <source>
        <dbReference type="ARBA" id="ARBA00023002"/>
    </source>
</evidence>
<dbReference type="Pfam" id="PF21423">
    <property type="entry name" value="AhtL-like_1st"/>
    <property type="match status" value="1"/>
</dbReference>
<protein>
    <submittedName>
        <fullName evidence="9">Pyrogallol hydroxytransferase large subunit</fullName>
    </submittedName>
</protein>
<reference evidence="10" key="1">
    <citation type="submission" date="2019-01" db="EMBL/GenBank/DDBJ databases">
        <title>Cytophagaceae bacterium strain CAR-16.</title>
        <authorList>
            <person name="Chen W.-M."/>
        </authorList>
    </citation>
    <scope>NUCLEOTIDE SEQUENCE [LARGE SCALE GENOMIC DNA]</scope>
    <source>
        <strain evidence="10">CHR27</strain>
    </source>
</reference>
<dbReference type="Gene3D" id="2.40.40.20">
    <property type="match status" value="1"/>
</dbReference>
<keyword evidence="4" id="KW-0479">Metal-binding</keyword>
<name>A0A4Q1KGC9_9SPHN</name>
<dbReference type="PANTHER" id="PTHR43742:SF10">
    <property type="entry name" value="TRIMETHYLAMINE-N-OXIDE REDUCTASE 2"/>
    <property type="match status" value="1"/>
</dbReference>
<dbReference type="InterPro" id="IPR006655">
    <property type="entry name" value="Mopterin_OxRdtase_prok_CS"/>
</dbReference>
<dbReference type="EMBL" id="SBKP01000008">
    <property type="protein sequence ID" value="RXR28532.1"/>
    <property type="molecule type" value="Genomic_DNA"/>
</dbReference>